<dbReference type="Proteomes" id="UP000272400">
    <property type="component" value="Unassembled WGS sequence"/>
</dbReference>
<evidence type="ECO:0000259" key="1">
    <source>
        <dbReference type="Pfam" id="PF19054"/>
    </source>
</evidence>
<dbReference type="OrthoDB" id="3458771at2"/>
<dbReference type="AlphaFoldDB" id="A0A3N1CSH4"/>
<keyword evidence="3" id="KW-1185">Reference proteome</keyword>
<accession>A0A3N1CSH4</accession>
<feature type="domain" description="DUF5753" evidence="1">
    <location>
        <begin position="115"/>
        <end position="295"/>
    </location>
</feature>
<evidence type="ECO:0000313" key="3">
    <source>
        <dbReference type="Proteomes" id="UP000272400"/>
    </source>
</evidence>
<name>A0A3N1CSH4_9ACTN</name>
<dbReference type="InterPro" id="IPR010982">
    <property type="entry name" value="Lambda_DNA-bd_dom_sf"/>
</dbReference>
<dbReference type="RefSeq" id="WP_148085906.1">
    <property type="nucleotide sequence ID" value="NZ_RJKE01000001.1"/>
</dbReference>
<dbReference type="Pfam" id="PF13560">
    <property type="entry name" value="HTH_31"/>
    <property type="match status" value="1"/>
</dbReference>
<dbReference type="GO" id="GO:0003677">
    <property type="term" value="F:DNA binding"/>
    <property type="evidence" value="ECO:0007669"/>
    <property type="project" value="InterPro"/>
</dbReference>
<gene>
    <name evidence="2" type="ORF">EDD29_1796</name>
</gene>
<dbReference type="EMBL" id="RJKE01000001">
    <property type="protein sequence ID" value="ROO84276.1"/>
    <property type="molecule type" value="Genomic_DNA"/>
</dbReference>
<protein>
    <submittedName>
        <fullName evidence="2">Helix-turn-helix protein</fullName>
    </submittedName>
</protein>
<proteinExistence type="predicted"/>
<dbReference type="SUPFAM" id="SSF47413">
    <property type="entry name" value="lambda repressor-like DNA-binding domains"/>
    <property type="match status" value="1"/>
</dbReference>
<dbReference type="Pfam" id="PF19054">
    <property type="entry name" value="DUF5753"/>
    <property type="match status" value="1"/>
</dbReference>
<reference evidence="2 3" key="1">
    <citation type="submission" date="2018-11" db="EMBL/GenBank/DDBJ databases">
        <title>Sequencing the genomes of 1000 actinobacteria strains.</title>
        <authorList>
            <person name="Klenk H.-P."/>
        </authorList>
    </citation>
    <scope>NUCLEOTIDE SEQUENCE [LARGE SCALE GENOMIC DNA]</scope>
    <source>
        <strain evidence="2 3">DSM 44254</strain>
    </source>
</reference>
<evidence type="ECO:0000313" key="2">
    <source>
        <dbReference type="EMBL" id="ROO84276.1"/>
    </source>
</evidence>
<sequence>METRAGAQADGDVVGTPVSPVEMRVALGHALARHRLARGVGRIEAARAVGVPDTAIGAVEGGYQATVGVRLVLALCDLYGVADHDRRIDLMDLARQGSAPGWWAGFDDILPAWFEPYLALEQSADLVRSFDAQYVPGLLQTPEYARAVIQGDEGTRNGDGEHRVALRMLRQRRFLAPDGPRLWALLDESVLRRGIADRKTMFRQLNHLADLCDLPRLRIQVVPLSAGGHSGGPMILLRLPGFPPDGRPKETVYLEQLTTALYIEEPEDVLYYRHVLSSLSTMAYTPADTPDILRRIMRDMKGL</sequence>
<dbReference type="InterPro" id="IPR043917">
    <property type="entry name" value="DUF5753"/>
</dbReference>
<organism evidence="2 3">
    <name type="scientific">Actinocorallia herbida</name>
    <dbReference type="NCBI Taxonomy" id="58109"/>
    <lineage>
        <taxon>Bacteria</taxon>
        <taxon>Bacillati</taxon>
        <taxon>Actinomycetota</taxon>
        <taxon>Actinomycetes</taxon>
        <taxon>Streptosporangiales</taxon>
        <taxon>Thermomonosporaceae</taxon>
        <taxon>Actinocorallia</taxon>
    </lineage>
</organism>
<comment type="caution">
    <text evidence="2">The sequence shown here is derived from an EMBL/GenBank/DDBJ whole genome shotgun (WGS) entry which is preliminary data.</text>
</comment>